<gene>
    <name evidence="1" type="ORF">E4U57_000644</name>
</gene>
<evidence type="ECO:0000313" key="2">
    <source>
        <dbReference type="Proteomes" id="UP000742024"/>
    </source>
</evidence>
<dbReference type="EMBL" id="SRPR01000012">
    <property type="protein sequence ID" value="KAG5967486.1"/>
    <property type="molecule type" value="Genomic_DNA"/>
</dbReference>
<accession>A0ABQ7PLG3</accession>
<keyword evidence="2" id="KW-1185">Reference proteome</keyword>
<name>A0ABQ7PLG3_9HYPO</name>
<proteinExistence type="predicted"/>
<dbReference type="Proteomes" id="UP000742024">
    <property type="component" value="Unassembled WGS sequence"/>
</dbReference>
<organism evidence="1 2">
    <name type="scientific">Claviceps arundinis</name>
    <dbReference type="NCBI Taxonomy" id="1623583"/>
    <lineage>
        <taxon>Eukaryota</taxon>
        <taxon>Fungi</taxon>
        <taxon>Dikarya</taxon>
        <taxon>Ascomycota</taxon>
        <taxon>Pezizomycotina</taxon>
        <taxon>Sordariomycetes</taxon>
        <taxon>Hypocreomycetidae</taxon>
        <taxon>Hypocreales</taxon>
        <taxon>Clavicipitaceae</taxon>
        <taxon>Claviceps</taxon>
    </lineage>
</organism>
<evidence type="ECO:0000313" key="1">
    <source>
        <dbReference type="EMBL" id="KAG5967486.1"/>
    </source>
</evidence>
<reference evidence="1 2" key="1">
    <citation type="journal article" date="2020" name="bioRxiv">
        <title>Whole genome comparisons of ergot fungi reveals the divergence and evolution of species within the genus Claviceps are the result of varying mechanisms driving genome evolution and host range expansion.</title>
        <authorList>
            <person name="Wyka S.A."/>
            <person name="Mondo S.J."/>
            <person name="Liu M."/>
            <person name="Dettman J."/>
            <person name="Nalam V."/>
            <person name="Broders K.D."/>
        </authorList>
    </citation>
    <scope>NUCLEOTIDE SEQUENCE [LARGE SCALE GENOMIC DNA]</scope>
    <source>
        <strain evidence="1 2">LM583</strain>
    </source>
</reference>
<comment type="caution">
    <text evidence="1">The sequence shown here is derived from an EMBL/GenBank/DDBJ whole genome shotgun (WGS) entry which is preliminary data.</text>
</comment>
<protein>
    <submittedName>
        <fullName evidence="1">Uncharacterized protein</fullName>
    </submittedName>
</protein>
<sequence length="135" mass="15435">MAIRKDTRNKGRTSTSDVDALADMFGRMSLEENTSTGQSSQTDYQEYQRQYVRVTLFQLQYVRATLQRRQILRALAAGGGDFANKKPSPSLATEDCVRYFPLPCSDDAWNQLLEDFPEDEVVLRQLGKADVSRRY</sequence>